<dbReference type="Pfam" id="PF01636">
    <property type="entry name" value="APH"/>
    <property type="match status" value="1"/>
</dbReference>
<dbReference type="GO" id="GO:0016740">
    <property type="term" value="F:transferase activity"/>
    <property type="evidence" value="ECO:0007669"/>
    <property type="project" value="UniProtKB-KW"/>
</dbReference>
<dbReference type="Gene3D" id="3.90.1200.10">
    <property type="match status" value="1"/>
</dbReference>
<dbReference type="SUPFAM" id="SSF56112">
    <property type="entry name" value="Protein kinase-like (PK-like)"/>
    <property type="match status" value="1"/>
</dbReference>
<gene>
    <name evidence="3" type="ORF">HZF05_06970</name>
</gene>
<evidence type="ECO:0000259" key="2">
    <source>
        <dbReference type="Pfam" id="PF01636"/>
    </source>
</evidence>
<dbReference type="PANTHER" id="PTHR11012:SF30">
    <property type="entry name" value="PROTEIN KINASE-LIKE DOMAIN-CONTAINING"/>
    <property type="match status" value="1"/>
</dbReference>
<keyword evidence="1" id="KW-0472">Membrane</keyword>
<dbReference type="InterPro" id="IPR002575">
    <property type="entry name" value="Aminoglycoside_PTrfase"/>
</dbReference>
<evidence type="ECO:0000256" key="1">
    <source>
        <dbReference type="SAM" id="Phobius"/>
    </source>
</evidence>
<dbReference type="RefSeq" id="WP_181638810.1">
    <property type="nucleotide sequence ID" value="NZ_JACEIB010000003.1"/>
</dbReference>
<dbReference type="PANTHER" id="PTHR11012">
    <property type="entry name" value="PROTEIN KINASE-LIKE DOMAIN-CONTAINING"/>
    <property type="match status" value="1"/>
</dbReference>
<proteinExistence type="predicted"/>
<protein>
    <submittedName>
        <fullName evidence="3">Phosphotransferase</fullName>
    </submittedName>
</protein>
<accession>A0A838L369</accession>
<feature type="domain" description="Aminoglycoside phosphotransferase" evidence="2">
    <location>
        <begin position="221"/>
        <end position="322"/>
    </location>
</feature>
<evidence type="ECO:0000313" key="4">
    <source>
        <dbReference type="Proteomes" id="UP000570166"/>
    </source>
</evidence>
<reference evidence="3 4" key="1">
    <citation type="submission" date="2020-07" db="EMBL/GenBank/DDBJ databases">
        <authorList>
            <person name="Sun Q."/>
        </authorList>
    </citation>
    <scope>NUCLEOTIDE SEQUENCE [LARGE SCALE GENOMIC DNA]</scope>
    <source>
        <strain evidence="3 4">CGMCC 1.13654</strain>
    </source>
</reference>
<name>A0A838L369_9SPHN</name>
<keyword evidence="1" id="KW-0812">Transmembrane</keyword>
<keyword evidence="3" id="KW-0808">Transferase</keyword>
<evidence type="ECO:0000313" key="3">
    <source>
        <dbReference type="EMBL" id="MBA2933841.1"/>
    </source>
</evidence>
<dbReference type="Proteomes" id="UP000570166">
    <property type="component" value="Unassembled WGS sequence"/>
</dbReference>
<keyword evidence="1" id="KW-1133">Transmembrane helix</keyword>
<dbReference type="AlphaFoldDB" id="A0A838L369"/>
<dbReference type="InterPro" id="IPR011009">
    <property type="entry name" value="Kinase-like_dom_sf"/>
</dbReference>
<comment type="caution">
    <text evidence="3">The sequence shown here is derived from an EMBL/GenBank/DDBJ whole genome shotgun (WGS) entry which is preliminary data.</text>
</comment>
<feature type="transmembrane region" description="Helical" evidence="1">
    <location>
        <begin position="12"/>
        <end position="29"/>
    </location>
</feature>
<dbReference type="EMBL" id="JACEIB010000003">
    <property type="protein sequence ID" value="MBA2933841.1"/>
    <property type="molecule type" value="Genomic_DNA"/>
</dbReference>
<keyword evidence="4" id="KW-1185">Reference proteome</keyword>
<organism evidence="3 4">
    <name type="scientific">Sphingomonas chungangi</name>
    <dbReference type="NCBI Taxonomy" id="2683589"/>
    <lineage>
        <taxon>Bacteria</taxon>
        <taxon>Pseudomonadati</taxon>
        <taxon>Pseudomonadota</taxon>
        <taxon>Alphaproteobacteria</taxon>
        <taxon>Sphingomonadales</taxon>
        <taxon>Sphingomonadaceae</taxon>
        <taxon>Sphingomonas</taxon>
    </lineage>
</organism>
<sequence length="387" mass="42657">MKHEILGMGFQIVVHPALLAPLSFFIALYNRLSNMTPMANPLFPATADAITPLWMEQALSARFPGTRIATIKLTTFIDGTAQKMRYEIAYETRPDGAPASLWTKGGFDPKGASQGDAFANEVRFFRDISPDLSINLPDCYFGAIDPLSNNGVVLLEDLTARGASFGRATIPLTPEQAAAVLTAQAQCHAYFWQGYGKKPPRWLRPGGAIAATGMVDQYFGLWDGAAPRPRFAHLTAGQRDRDRMRRALNRLMDDLRTRPICLLHGDPQHGNLFFDPGGRPGYLDWQHCMLGVWAFDVAGFLVTALTVPDRRSHERDLLAHYLTALGAAGVGAPAFEDAWADYARYAMWGFMWAMCPVDAHPEEICSSNTERACTAMSDLDTVRLLAS</sequence>